<dbReference type="AlphaFoldDB" id="A0A1G7HC30"/>
<dbReference type="RefSeq" id="WP_089828555.1">
    <property type="nucleotide sequence ID" value="NZ_FNBN01000001.1"/>
</dbReference>
<gene>
    <name evidence="1" type="ORF">SAMN04488121_101403</name>
</gene>
<dbReference type="STRING" id="104663.SAMN04488121_101403"/>
<proteinExistence type="predicted"/>
<dbReference type="OrthoDB" id="677615at2"/>
<name>A0A1G7HC30_CHIFI</name>
<protein>
    <submittedName>
        <fullName evidence="1">Uncharacterized protein</fullName>
    </submittedName>
</protein>
<reference evidence="1 2" key="1">
    <citation type="submission" date="2016-10" db="EMBL/GenBank/DDBJ databases">
        <authorList>
            <person name="de Groot N.N."/>
        </authorList>
    </citation>
    <scope>NUCLEOTIDE SEQUENCE [LARGE SCALE GENOMIC DNA]</scope>
    <source>
        <strain evidence="1 2">DSM 527</strain>
    </source>
</reference>
<dbReference type="Proteomes" id="UP000199045">
    <property type="component" value="Unassembled WGS sequence"/>
</dbReference>
<organism evidence="1 2">
    <name type="scientific">Chitinophaga filiformis</name>
    <name type="common">Myxococcus filiformis</name>
    <name type="synonym">Flexibacter filiformis</name>
    <dbReference type="NCBI Taxonomy" id="104663"/>
    <lineage>
        <taxon>Bacteria</taxon>
        <taxon>Pseudomonadati</taxon>
        <taxon>Bacteroidota</taxon>
        <taxon>Chitinophagia</taxon>
        <taxon>Chitinophagales</taxon>
        <taxon>Chitinophagaceae</taxon>
        <taxon>Chitinophaga</taxon>
    </lineage>
</organism>
<evidence type="ECO:0000313" key="2">
    <source>
        <dbReference type="Proteomes" id="UP000199045"/>
    </source>
</evidence>
<accession>A0A1G7HC30</accession>
<sequence length="136" mass="15704">MSYRTEIKMIEQTVSSIEDTEQFILHGSDEHLDLILDVQKGFSNIAELTRGIVDDIEKNFNSYTSEKAKDIVDKAFLIFSGSEKINTSIINAGLQNEVRTQLEMFNNEVNDLREITNDLSRYKVNRNEDYNSLFND</sequence>
<dbReference type="EMBL" id="FNBN01000001">
    <property type="protein sequence ID" value="SDE97955.1"/>
    <property type="molecule type" value="Genomic_DNA"/>
</dbReference>
<evidence type="ECO:0000313" key="1">
    <source>
        <dbReference type="EMBL" id="SDE97955.1"/>
    </source>
</evidence>